<reference evidence="1 2" key="1">
    <citation type="journal article" date="2024" name="Commun. Biol.">
        <title>Comparative genomic analysis of thermophilic fungi reveals convergent evolutionary adaptations and gene losses.</title>
        <authorList>
            <person name="Steindorff A.S."/>
            <person name="Aguilar-Pontes M.V."/>
            <person name="Robinson A.J."/>
            <person name="Andreopoulos B."/>
            <person name="LaButti K."/>
            <person name="Kuo A."/>
            <person name="Mondo S."/>
            <person name="Riley R."/>
            <person name="Otillar R."/>
            <person name="Haridas S."/>
            <person name="Lipzen A."/>
            <person name="Grimwood J."/>
            <person name="Schmutz J."/>
            <person name="Clum A."/>
            <person name="Reid I.D."/>
            <person name="Moisan M.C."/>
            <person name="Butler G."/>
            <person name="Nguyen T.T.M."/>
            <person name="Dewar K."/>
            <person name="Conant G."/>
            <person name="Drula E."/>
            <person name="Henrissat B."/>
            <person name="Hansel C."/>
            <person name="Singer S."/>
            <person name="Hutchinson M.I."/>
            <person name="de Vries R.P."/>
            <person name="Natvig D.O."/>
            <person name="Powell A.J."/>
            <person name="Tsang A."/>
            <person name="Grigoriev I.V."/>
        </authorList>
    </citation>
    <scope>NUCLEOTIDE SEQUENCE [LARGE SCALE GENOMIC DNA]</scope>
    <source>
        <strain evidence="1 2">CBS 494.80</strain>
    </source>
</reference>
<organism evidence="1 2">
    <name type="scientific">Oculimacula yallundae</name>
    <dbReference type="NCBI Taxonomy" id="86028"/>
    <lineage>
        <taxon>Eukaryota</taxon>
        <taxon>Fungi</taxon>
        <taxon>Dikarya</taxon>
        <taxon>Ascomycota</taxon>
        <taxon>Pezizomycotina</taxon>
        <taxon>Leotiomycetes</taxon>
        <taxon>Helotiales</taxon>
        <taxon>Ploettnerulaceae</taxon>
        <taxon>Oculimacula</taxon>
    </lineage>
</organism>
<evidence type="ECO:0000313" key="2">
    <source>
        <dbReference type="Proteomes" id="UP001595075"/>
    </source>
</evidence>
<accession>A0ABR4C3T6</accession>
<keyword evidence="2" id="KW-1185">Reference proteome</keyword>
<gene>
    <name evidence="1" type="ORF">VTL71DRAFT_3711</name>
</gene>
<comment type="caution">
    <text evidence="1">The sequence shown here is derived from an EMBL/GenBank/DDBJ whole genome shotgun (WGS) entry which is preliminary data.</text>
</comment>
<protein>
    <submittedName>
        <fullName evidence="1">Uncharacterized protein</fullName>
    </submittedName>
</protein>
<dbReference type="Proteomes" id="UP001595075">
    <property type="component" value="Unassembled WGS sequence"/>
</dbReference>
<evidence type="ECO:0000313" key="1">
    <source>
        <dbReference type="EMBL" id="KAL2064574.1"/>
    </source>
</evidence>
<proteinExistence type="predicted"/>
<name>A0ABR4C3T6_9HELO</name>
<dbReference type="EMBL" id="JAZHXI010000013">
    <property type="protein sequence ID" value="KAL2064574.1"/>
    <property type="molecule type" value="Genomic_DNA"/>
</dbReference>
<sequence>MAGKSRAFFVVCGAIQAYFDDGDSVSPMEHFDDALQTFRSELQHRHETFDVSTFSAGLLLCTLCLFQGRTWTMFLERMYVLYHLETSLGHLLPEVDHDEAIQHSIEVISIMDMEPMVIGRVSPSMGVWHRLRKVQEGWIGGKPGGIEIVSGIPRTLLDIIADIGRLDAHDIEFRLWAWPGDIGRNTQCILWDCWRYTAVLDVRRIERNKRKKQAALNIEQHEPGLGMTASFPSREIVMCRLASAIYALYRLLALIGNHQILVHHGLLYPLVIGSLEVPLLDANPDWKDMFKEIRAGFRKKETFRYIRLVDEILDEAWREGTDTFDIEEAARTRGIEIAVY</sequence>